<evidence type="ECO:0000313" key="11">
    <source>
        <dbReference type="Proteomes" id="UP000011083"/>
    </source>
</evidence>
<dbReference type="Proteomes" id="UP000011083">
    <property type="component" value="Unassembled WGS sequence"/>
</dbReference>
<evidence type="ECO:0000256" key="7">
    <source>
        <dbReference type="ARBA" id="ARBA00023033"/>
    </source>
</evidence>
<organism evidence="10 11">
    <name type="scientific">Acanthamoeba castellanii (strain ATCC 30010 / Neff)</name>
    <dbReference type="NCBI Taxonomy" id="1257118"/>
    <lineage>
        <taxon>Eukaryota</taxon>
        <taxon>Amoebozoa</taxon>
        <taxon>Discosea</taxon>
        <taxon>Longamoebia</taxon>
        <taxon>Centramoebida</taxon>
        <taxon>Acanthamoebidae</taxon>
        <taxon>Acanthamoeba</taxon>
    </lineage>
</organism>
<dbReference type="OrthoDB" id="19324at2759"/>
<dbReference type="EMBL" id="KB008097">
    <property type="protein sequence ID" value="ELR13208.1"/>
    <property type="molecule type" value="Genomic_DNA"/>
</dbReference>
<evidence type="ECO:0000256" key="2">
    <source>
        <dbReference type="ARBA" id="ARBA00010617"/>
    </source>
</evidence>
<dbReference type="OMA" id="IQPAFRL"/>
<name>L8GKG1_ACACF</name>
<dbReference type="GO" id="GO:0016705">
    <property type="term" value="F:oxidoreductase activity, acting on paired donors, with incorporation or reduction of molecular oxygen"/>
    <property type="evidence" value="ECO:0007669"/>
    <property type="project" value="InterPro"/>
</dbReference>
<dbReference type="SUPFAM" id="SSF48264">
    <property type="entry name" value="Cytochrome P450"/>
    <property type="match status" value="1"/>
</dbReference>
<dbReference type="PROSITE" id="PS00086">
    <property type="entry name" value="CYTOCHROME_P450"/>
    <property type="match status" value="1"/>
</dbReference>
<keyword evidence="5 9" id="KW-0560">Oxidoreductase</keyword>
<evidence type="ECO:0000256" key="9">
    <source>
        <dbReference type="RuleBase" id="RU000461"/>
    </source>
</evidence>
<proteinExistence type="inferred from homology"/>
<evidence type="ECO:0000313" key="10">
    <source>
        <dbReference type="EMBL" id="ELR13208.1"/>
    </source>
</evidence>
<protein>
    <submittedName>
        <fullName evidence="10">Cytochrome p450 superfamily protein</fullName>
    </submittedName>
</protein>
<reference evidence="10 11" key="1">
    <citation type="journal article" date="2013" name="Genome Biol.">
        <title>Genome of Acanthamoeba castellanii highlights extensive lateral gene transfer and early evolution of tyrosine kinase signaling.</title>
        <authorList>
            <person name="Clarke M."/>
            <person name="Lohan A.J."/>
            <person name="Liu B."/>
            <person name="Lagkouvardos I."/>
            <person name="Roy S."/>
            <person name="Zafar N."/>
            <person name="Bertelli C."/>
            <person name="Schilde C."/>
            <person name="Kianianmomeni A."/>
            <person name="Burglin T.R."/>
            <person name="Frech C."/>
            <person name="Turcotte B."/>
            <person name="Kopec K.O."/>
            <person name="Synnott J.M."/>
            <person name="Choo C."/>
            <person name="Paponov I."/>
            <person name="Finkler A."/>
            <person name="Soon Heng Tan C."/>
            <person name="Hutchins A.P."/>
            <person name="Weinmeier T."/>
            <person name="Rattei T."/>
            <person name="Chu J.S."/>
            <person name="Gimenez G."/>
            <person name="Irimia M."/>
            <person name="Rigden D.J."/>
            <person name="Fitzpatrick D.A."/>
            <person name="Lorenzo-Morales J."/>
            <person name="Bateman A."/>
            <person name="Chiu C.H."/>
            <person name="Tang P."/>
            <person name="Hegemann P."/>
            <person name="Fromm H."/>
            <person name="Raoult D."/>
            <person name="Greub G."/>
            <person name="Miranda-Saavedra D."/>
            <person name="Chen N."/>
            <person name="Nash P."/>
            <person name="Ginger M.L."/>
            <person name="Horn M."/>
            <person name="Schaap P."/>
            <person name="Caler L."/>
            <person name="Loftus B."/>
        </authorList>
    </citation>
    <scope>NUCLEOTIDE SEQUENCE [LARGE SCALE GENOMIC DNA]</scope>
    <source>
        <strain evidence="10 11">Neff</strain>
    </source>
</reference>
<dbReference type="InterPro" id="IPR017972">
    <property type="entry name" value="Cyt_P450_CS"/>
</dbReference>
<dbReference type="KEGG" id="acan:ACA1_100440"/>
<dbReference type="AlphaFoldDB" id="L8GKG1"/>
<keyword evidence="3 8" id="KW-0349">Heme</keyword>
<evidence type="ECO:0000256" key="3">
    <source>
        <dbReference type="ARBA" id="ARBA00022617"/>
    </source>
</evidence>
<dbReference type="SMR" id="L8GKG1"/>
<dbReference type="GO" id="GO:0004497">
    <property type="term" value="F:monooxygenase activity"/>
    <property type="evidence" value="ECO:0007669"/>
    <property type="project" value="UniProtKB-KW"/>
</dbReference>
<dbReference type="PANTHER" id="PTHR24301">
    <property type="entry name" value="THROMBOXANE-A SYNTHASE"/>
    <property type="match status" value="1"/>
</dbReference>
<dbReference type="GeneID" id="14913746"/>
<dbReference type="InterPro" id="IPR002401">
    <property type="entry name" value="Cyt_P450_E_grp-I"/>
</dbReference>
<dbReference type="Gene3D" id="1.10.630.10">
    <property type="entry name" value="Cytochrome P450"/>
    <property type="match status" value="1"/>
</dbReference>
<dbReference type="GO" id="GO:0005506">
    <property type="term" value="F:iron ion binding"/>
    <property type="evidence" value="ECO:0007669"/>
    <property type="project" value="InterPro"/>
</dbReference>
<keyword evidence="7 9" id="KW-0503">Monooxygenase</keyword>
<gene>
    <name evidence="10" type="ORF">ACA1_100440</name>
</gene>
<sequence>MLLIDVAIGLGFCWLCVILLNQCLSPKRSLLVNIPGPPPLPVVGNVLEMMGDPLVAFAQYRKTYGPIFKYYYFTDPVVVISDPAFVKTVLNTNSSHFDKDRDPVITAVIGHGLLLANGEPWKRQRKIMRMVPCFVEVTRTLLNIWKELPPEPINLHIYMTKVTLDVIGISGFGYAFNSLQDSQGLLPTAVSTILLQTEERIFQTASWWKIPFLPSSRRFNHAKAVLLGEIRAMIKMRKESDEDLQNAKDLLGRLLAAEDPDTHERLDENQLADELITFLIAGHETTAASLAFTCYLLSQHPDVEQKVIDEIDEIIGTGEPTYDDIQKLKYLPMVMKESMRLFPSVSMQTTRITNQDTSLEKDGLVYHLPKGTYVEVWPWLLHRADDLWDDPLTFNPERFASGSFSYKYTPFGEGPRNCIGQNLALMESKVVLVMIYQHYRLRLGPGAEMKPQLSITLRPAGLLMQLIPRRPDEKKKCFKLL</sequence>
<accession>L8GKG1</accession>
<dbReference type="RefSeq" id="XP_004335221.1">
    <property type="nucleotide sequence ID" value="XM_004335173.1"/>
</dbReference>
<dbReference type="VEuPathDB" id="AmoebaDB:ACA1_100440"/>
<keyword evidence="11" id="KW-1185">Reference proteome</keyword>
<keyword evidence="4 8" id="KW-0479">Metal-binding</keyword>
<dbReference type="InterPro" id="IPR036396">
    <property type="entry name" value="Cyt_P450_sf"/>
</dbReference>
<comment type="cofactor">
    <cofactor evidence="1 8">
        <name>heme</name>
        <dbReference type="ChEBI" id="CHEBI:30413"/>
    </cofactor>
</comment>
<dbReference type="STRING" id="1257118.L8GKG1"/>
<dbReference type="PANTHER" id="PTHR24301:SF2">
    <property type="entry name" value="THROMBOXANE-A SYNTHASE"/>
    <property type="match status" value="1"/>
</dbReference>
<dbReference type="InterPro" id="IPR001128">
    <property type="entry name" value="Cyt_P450"/>
</dbReference>
<dbReference type="FunFam" id="1.10.630.10:FF:000182">
    <property type="entry name" value="Cytochrome P450 3A4"/>
    <property type="match status" value="1"/>
</dbReference>
<keyword evidence="6 8" id="KW-0408">Iron</keyword>
<evidence type="ECO:0000256" key="1">
    <source>
        <dbReference type="ARBA" id="ARBA00001971"/>
    </source>
</evidence>
<evidence type="ECO:0000256" key="5">
    <source>
        <dbReference type="ARBA" id="ARBA00023002"/>
    </source>
</evidence>
<dbReference type="PRINTS" id="PR00385">
    <property type="entry name" value="P450"/>
</dbReference>
<evidence type="ECO:0000256" key="6">
    <source>
        <dbReference type="ARBA" id="ARBA00023004"/>
    </source>
</evidence>
<evidence type="ECO:0000256" key="4">
    <source>
        <dbReference type="ARBA" id="ARBA00022723"/>
    </source>
</evidence>
<feature type="binding site" description="axial binding residue" evidence="8">
    <location>
        <position position="418"/>
    </location>
    <ligand>
        <name>heme</name>
        <dbReference type="ChEBI" id="CHEBI:30413"/>
    </ligand>
    <ligandPart>
        <name>Fe</name>
        <dbReference type="ChEBI" id="CHEBI:18248"/>
    </ligandPart>
</feature>
<evidence type="ECO:0000256" key="8">
    <source>
        <dbReference type="PIRSR" id="PIRSR602401-1"/>
    </source>
</evidence>
<dbReference type="PRINTS" id="PR00463">
    <property type="entry name" value="EP450I"/>
</dbReference>
<dbReference type="Pfam" id="PF00067">
    <property type="entry name" value="p450"/>
    <property type="match status" value="1"/>
</dbReference>
<comment type="similarity">
    <text evidence="2 9">Belongs to the cytochrome P450 family.</text>
</comment>
<dbReference type="GO" id="GO:0020037">
    <property type="term" value="F:heme binding"/>
    <property type="evidence" value="ECO:0007669"/>
    <property type="project" value="InterPro"/>
</dbReference>